<sequence length="125" mass="13859">MNIVLGAPRHSAELEAPEASAALLSRLRRASGPEDMSRSLSGILDAPQEPHKRSLTLQDEAVQLENLLKEEGNFEPRQNGGSFSPVRNYENGNKISSLPAFRRIPSLSNNCPTCVPDSFRWRDMD</sequence>
<reference evidence="2 3" key="1">
    <citation type="submission" date="2017-12" db="EMBL/GenBank/DDBJ databases">
        <title>Hemimetabolous genomes reveal molecular basis of termite eusociality.</title>
        <authorList>
            <person name="Harrison M.C."/>
            <person name="Jongepier E."/>
            <person name="Robertson H.M."/>
            <person name="Arning N."/>
            <person name="Bitard-Feildel T."/>
            <person name="Chao H."/>
            <person name="Childers C.P."/>
            <person name="Dinh H."/>
            <person name="Doddapaneni H."/>
            <person name="Dugan S."/>
            <person name="Gowin J."/>
            <person name="Greiner C."/>
            <person name="Han Y."/>
            <person name="Hu H."/>
            <person name="Hughes D.S.T."/>
            <person name="Huylmans A.-K."/>
            <person name="Kemena C."/>
            <person name="Kremer L.P.M."/>
            <person name="Lee S.L."/>
            <person name="Lopez-Ezquerra A."/>
            <person name="Mallet L."/>
            <person name="Monroy-Kuhn J.M."/>
            <person name="Moser A."/>
            <person name="Murali S.C."/>
            <person name="Muzny D.M."/>
            <person name="Otani S."/>
            <person name="Piulachs M.-D."/>
            <person name="Poelchau M."/>
            <person name="Qu J."/>
            <person name="Schaub F."/>
            <person name="Wada-Katsumata A."/>
            <person name="Worley K.C."/>
            <person name="Xie Q."/>
            <person name="Ylla G."/>
            <person name="Poulsen M."/>
            <person name="Gibbs R.A."/>
            <person name="Schal C."/>
            <person name="Richards S."/>
            <person name="Belles X."/>
            <person name="Korb J."/>
            <person name="Bornberg-Bauer E."/>
        </authorList>
    </citation>
    <scope>NUCLEOTIDE SEQUENCE [LARGE SCALE GENOMIC DNA]</scope>
    <source>
        <tissue evidence="2">Whole body</tissue>
    </source>
</reference>
<gene>
    <name evidence="2" type="ORF">B7P43_G05310</name>
</gene>
<comment type="caution">
    <text evidence="2">The sequence shown here is derived from an EMBL/GenBank/DDBJ whole genome shotgun (WGS) entry which is preliminary data.</text>
</comment>
<evidence type="ECO:0000256" key="1">
    <source>
        <dbReference type="SAM" id="MobiDB-lite"/>
    </source>
</evidence>
<proteinExistence type="predicted"/>
<evidence type="ECO:0000313" key="2">
    <source>
        <dbReference type="EMBL" id="PNF27249.1"/>
    </source>
</evidence>
<keyword evidence="3" id="KW-1185">Reference proteome</keyword>
<feature type="region of interest" description="Disordered" evidence="1">
    <location>
        <begin position="70"/>
        <end position="89"/>
    </location>
</feature>
<dbReference type="Proteomes" id="UP000235965">
    <property type="component" value="Unassembled WGS sequence"/>
</dbReference>
<feature type="region of interest" description="Disordered" evidence="1">
    <location>
        <begin position="30"/>
        <end position="51"/>
    </location>
</feature>
<name>A0A2J7QF92_9NEOP</name>
<dbReference type="EMBL" id="NEVH01015301">
    <property type="protein sequence ID" value="PNF27249.1"/>
    <property type="molecule type" value="Genomic_DNA"/>
</dbReference>
<accession>A0A2J7QF92</accession>
<organism evidence="2 3">
    <name type="scientific">Cryptotermes secundus</name>
    <dbReference type="NCBI Taxonomy" id="105785"/>
    <lineage>
        <taxon>Eukaryota</taxon>
        <taxon>Metazoa</taxon>
        <taxon>Ecdysozoa</taxon>
        <taxon>Arthropoda</taxon>
        <taxon>Hexapoda</taxon>
        <taxon>Insecta</taxon>
        <taxon>Pterygota</taxon>
        <taxon>Neoptera</taxon>
        <taxon>Polyneoptera</taxon>
        <taxon>Dictyoptera</taxon>
        <taxon>Blattodea</taxon>
        <taxon>Blattoidea</taxon>
        <taxon>Termitoidae</taxon>
        <taxon>Kalotermitidae</taxon>
        <taxon>Cryptotermitinae</taxon>
        <taxon>Cryptotermes</taxon>
    </lineage>
</organism>
<dbReference type="InParanoid" id="A0A2J7QF92"/>
<dbReference type="OrthoDB" id="10472662at2759"/>
<evidence type="ECO:0000313" key="3">
    <source>
        <dbReference type="Proteomes" id="UP000235965"/>
    </source>
</evidence>
<dbReference type="AlphaFoldDB" id="A0A2J7QF92"/>
<protein>
    <submittedName>
        <fullName evidence="2">Uncharacterized protein</fullName>
    </submittedName>
</protein>